<feature type="region of interest" description="Disordered" evidence="1">
    <location>
        <begin position="253"/>
        <end position="278"/>
    </location>
</feature>
<feature type="region of interest" description="Disordered" evidence="1">
    <location>
        <begin position="67"/>
        <end position="86"/>
    </location>
</feature>
<dbReference type="AlphaFoldDB" id="X6LZN6"/>
<gene>
    <name evidence="2" type="ORF">RFI_30582</name>
</gene>
<sequence>MKEECPPDLLMWMYECMKAIHEYLQKQWQARKKFIEKRRQMYHHVSTKDYHHLFKVQKTVKEMETKHMDAEPSITNPTTEEFGPKPYSKDETALTNLLNEMNDVKENYWWCHVMMDLLLLTLSHQMIRDGMVVPLTVSMEEKSLPSTTNKQLVLQSQPWSNLNVTLVYPDMFAGLVEEISKLYLQWFHEYLTEDTYRKVFESYFLAIKSSDEKKQFNLKHIRLEEIDEFVPIQMQLSQYLLAQSHWKSIHYDTGANNKHDENEENNNWEVDDEEEEIEENDYFDHNDDDNYYQEYYDEDQEWEEFGGTSNDWNFYLPKEKNDSQTQNPMWVAQAMKYPEMLHCALWSHLAYSHAQYSSSSRAVTGKWINGATQNEATTLREEAKGQANSIHPEEAHSKNDGNSVDVIPEYMQESQVGYLSDSDQSSNASHRMIEYGIAEIFLGKCKRDQEIKNEFSVPEIRGVMQSLSGLMYQLVHRYPQTFTQVEIEKDSHENKADQQTSTNESIEMSERNDKQYKYSRKLKENIWRMLEPAVHNTYFEDLRPSFTDGWKRLVGIIPQKEWLEDEFKINRNFSVVKHSLNVLCQLRKGMEFHKESRKASYETFDNAWNLMPDARESDLEKRFYNDLDEAAQIPISNETEAGMLIDGVELAKWHKSLENHWNLLMRQTYECVLHALSHISDEELLTYLVINKKLEQEQQILEWPKLQQLCECLFDLANERGEYFFIARLIKILNNDKLHVGRPKQNANDIDDNKYESGKTGQRTVQVLIEQLREEMQESIGRLDKRHPRRMLEKWGSLWTSLSNANEQNINLMFEIINTHLDYCADRSTSTNFVHGILEHYDNSIRKGYLRIDLHGSNEKLIRCIDIDMQLFWSSCLVDKNPQLFFRVIKEGLHYFASHEDLTVFSALRIGQLLSIDIASLFQEIEDTSLDYANNNEPLGDTVAQFLNETDQTATNAAPGGLLIFFFLERAEYLKLSFFP</sequence>
<dbReference type="Proteomes" id="UP000023152">
    <property type="component" value="Unassembled WGS sequence"/>
</dbReference>
<feature type="region of interest" description="Disordered" evidence="1">
    <location>
        <begin position="381"/>
        <end position="404"/>
    </location>
</feature>
<feature type="compositionally biased region" description="Acidic residues" evidence="1">
    <location>
        <begin position="262"/>
        <end position="278"/>
    </location>
</feature>
<dbReference type="EMBL" id="ASPP01026774">
    <property type="protein sequence ID" value="ETO06811.1"/>
    <property type="molecule type" value="Genomic_DNA"/>
</dbReference>
<evidence type="ECO:0000313" key="2">
    <source>
        <dbReference type="EMBL" id="ETO06811.1"/>
    </source>
</evidence>
<reference evidence="2 3" key="1">
    <citation type="journal article" date="2013" name="Curr. Biol.">
        <title>The Genome of the Foraminiferan Reticulomyxa filosa.</title>
        <authorList>
            <person name="Glockner G."/>
            <person name="Hulsmann N."/>
            <person name="Schleicher M."/>
            <person name="Noegel A.A."/>
            <person name="Eichinger L."/>
            <person name="Gallinger C."/>
            <person name="Pawlowski J."/>
            <person name="Sierra R."/>
            <person name="Euteneuer U."/>
            <person name="Pillet L."/>
            <person name="Moustafa A."/>
            <person name="Platzer M."/>
            <person name="Groth M."/>
            <person name="Szafranski K."/>
            <person name="Schliwa M."/>
        </authorList>
    </citation>
    <scope>NUCLEOTIDE SEQUENCE [LARGE SCALE GENOMIC DNA]</scope>
</reference>
<name>X6LZN6_RETFI</name>
<evidence type="ECO:0000313" key="3">
    <source>
        <dbReference type="Proteomes" id="UP000023152"/>
    </source>
</evidence>
<keyword evidence="3" id="KW-1185">Reference proteome</keyword>
<feature type="region of interest" description="Disordered" evidence="1">
    <location>
        <begin position="489"/>
        <end position="510"/>
    </location>
</feature>
<evidence type="ECO:0000256" key="1">
    <source>
        <dbReference type="SAM" id="MobiDB-lite"/>
    </source>
</evidence>
<comment type="caution">
    <text evidence="2">The sequence shown here is derived from an EMBL/GenBank/DDBJ whole genome shotgun (WGS) entry which is preliminary data.</text>
</comment>
<organism evidence="2 3">
    <name type="scientific">Reticulomyxa filosa</name>
    <dbReference type="NCBI Taxonomy" id="46433"/>
    <lineage>
        <taxon>Eukaryota</taxon>
        <taxon>Sar</taxon>
        <taxon>Rhizaria</taxon>
        <taxon>Retaria</taxon>
        <taxon>Foraminifera</taxon>
        <taxon>Monothalamids</taxon>
        <taxon>Reticulomyxidae</taxon>
        <taxon>Reticulomyxa</taxon>
    </lineage>
</organism>
<accession>X6LZN6</accession>
<protein>
    <submittedName>
        <fullName evidence="2">Uncharacterized protein</fullName>
    </submittedName>
</protein>
<feature type="compositionally biased region" description="Polar residues" evidence="1">
    <location>
        <begin position="497"/>
        <end position="506"/>
    </location>
</feature>
<proteinExistence type="predicted"/>